<keyword evidence="8" id="KW-1185">Reference proteome</keyword>
<keyword evidence="1" id="KW-0479">Metal-binding</keyword>
<dbReference type="GO" id="GO:0008270">
    <property type="term" value="F:zinc ion binding"/>
    <property type="evidence" value="ECO:0007669"/>
    <property type="project" value="UniProtKB-UniRule"/>
</dbReference>
<dbReference type="InterPro" id="IPR007529">
    <property type="entry name" value="Znf_HIT"/>
</dbReference>
<keyword evidence="2 4" id="KW-0863">Zinc-finger</keyword>
<dbReference type="CDD" id="cd21437">
    <property type="entry name" value="zf-HIT_ZNHIT1_like"/>
    <property type="match status" value="1"/>
</dbReference>
<dbReference type="EMBL" id="WTXG01000141">
    <property type="protein sequence ID" value="KAI0291903.1"/>
    <property type="molecule type" value="Genomic_DNA"/>
</dbReference>
<evidence type="ECO:0000259" key="6">
    <source>
        <dbReference type="PROSITE" id="PS51083"/>
    </source>
</evidence>
<organism evidence="7 8">
    <name type="scientific">Multifurca ochricompacta</name>
    <dbReference type="NCBI Taxonomy" id="376703"/>
    <lineage>
        <taxon>Eukaryota</taxon>
        <taxon>Fungi</taxon>
        <taxon>Dikarya</taxon>
        <taxon>Basidiomycota</taxon>
        <taxon>Agaricomycotina</taxon>
        <taxon>Agaricomycetes</taxon>
        <taxon>Russulales</taxon>
        <taxon>Russulaceae</taxon>
        <taxon>Multifurca</taxon>
    </lineage>
</organism>
<dbReference type="PROSITE" id="PS51083">
    <property type="entry name" value="ZF_HIT"/>
    <property type="match status" value="1"/>
</dbReference>
<evidence type="ECO:0000256" key="4">
    <source>
        <dbReference type="PROSITE-ProRule" id="PRU00453"/>
    </source>
</evidence>
<feature type="region of interest" description="Disordered" evidence="5">
    <location>
        <begin position="1"/>
        <end position="81"/>
    </location>
</feature>
<accession>A0AAD4LW40</accession>
<dbReference type="PANTHER" id="PTHR13093">
    <property type="entry name" value="ZINC FINGER HIT DOMAIN CONTAINING PROTEIN 1"/>
    <property type="match status" value="1"/>
</dbReference>
<dbReference type="Proteomes" id="UP001203297">
    <property type="component" value="Unassembled WGS sequence"/>
</dbReference>
<name>A0AAD4LW40_9AGAM</name>
<dbReference type="GO" id="GO:0006338">
    <property type="term" value="P:chromatin remodeling"/>
    <property type="evidence" value="ECO:0007669"/>
    <property type="project" value="InterPro"/>
</dbReference>
<dbReference type="GO" id="GO:0005634">
    <property type="term" value="C:nucleus"/>
    <property type="evidence" value="ECO:0007669"/>
    <property type="project" value="UniProtKB-ARBA"/>
</dbReference>
<comment type="caution">
    <text evidence="7">The sequence shown here is derived from an EMBL/GenBank/DDBJ whole genome shotgun (WGS) entry which is preliminary data.</text>
</comment>
<dbReference type="SUPFAM" id="SSF144232">
    <property type="entry name" value="HIT/MYND zinc finger-like"/>
    <property type="match status" value="1"/>
</dbReference>
<dbReference type="InterPro" id="IPR039723">
    <property type="entry name" value="Vps71/ZNHIT1"/>
</dbReference>
<proteinExistence type="predicted"/>
<sequence>MPRRQPVRKTQESQPLDGEVIAKRTKRHLDELERSNYAEPSTSYLGMDEDDQAGKSAKGRSRQTVSDKRQLSGPSAKRKKASMNIRTAILYRKNFGTLLDESGLASLSSSPVRLLCTVCGYWGNYKCKKCAMSFCGLDCQSVHDETRCERRVI</sequence>
<evidence type="ECO:0000313" key="7">
    <source>
        <dbReference type="EMBL" id="KAI0291903.1"/>
    </source>
</evidence>
<keyword evidence="3" id="KW-0862">Zinc</keyword>
<evidence type="ECO:0000256" key="5">
    <source>
        <dbReference type="SAM" id="MobiDB-lite"/>
    </source>
</evidence>
<dbReference type="AlphaFoldDB" id="A0AAD4LW40"/>
<protein>
    <recommendedName>
        <fullName evidence="6">HIT-type domain-containing protein</fullName>
    </recommendedName>
</protein>
<feature type="domain" description="HIT-type" evidence="6">
    <location>
        <begin position="116"/>
        <end position="148"/>
    </location>
</feature>
<gene>
    <name evidence="7" type="ORF">B0F90DRAFT_1812053</name>
</gene>
<evidence type="ECO:0000313" key="8">
    <source>
        <dbReference type="Proteomes" id="UP001203297"/>
    </source>
</evidence>
<dbReference type="Pfam" id="PF04438">
    <property type="entry name" value="zf-HIT"/>
    <property type="match status" value="1"/>
</dbReference>
<evidence type="ECO:0000256" key="2">
    <source>
        <dbReference type="ARBA" id="ARBA00022771"/>
    </source>
</evidence>
<evidence type="ECO:0000256" key="1">
    <source>
        <dbReference type="ARBA" id="ARBA00022723"/>
    </source>
</evidence>
<evidence type="ECO:0000256" key="3">
    <source>
        <dbReference type="ARBA" id="ARBA00022833"/>
    </source>
</evidence>
<reference evidence="7" key="1">
    <citation type="journal article" date="2022" name="New Phytol.">
        <title>Evolutionary transition to the ectomycorrhizal habit in the genomes of a hyperdiverse lineage of mushroom-forming fungi.</title>
        <authorList>
            <person name="Looney B."/>
            <person name="Miyauchi S."/>
            <person name="Morin E."/>
            <person name="Drula E."/>
            <person name="Courty P.E."/>
            <person name="Kohler A."/>
            <person name="Kuo A."/>
            <person name="LaButti K."/>
            <person name="Pangilinan J."/>
            <person name="Lipzen A."/>
            <person name="Riley R."/>
            <person name="Andreopoulos W."/>
            <person name="He G."/>
            <person name="Johnson J."/>
            <person name="Nolan M."/>
            <person name="Tritt A."/>
            <person name="Barry K.W."/>
            <person name="Grigoriev I.V."/>
            <person name="Nagy L.G."/>
            <person name="Hibbett D."/>
            <person name="Henrissat B."/>
            <person name="Matheny P.B."/>
            <person name="Labbe J."/>
            <person name="Martin F.M."/>
        </authorList>
    </citation>
    <scope>NUCLEOTIDE SEQUENCE</scope>
    <source>
        <strain evidence="7">BPL690</strain>
    </source>
</reference>